<reference evidence="1" key="1">
    <citation type="submission" date="2022-11" db="EMBL/GenBank/DDBJ databases">
        <title>Hoeflea poritis sp. nov., isolated from scleractinian coral Porites lutea.</title>
        <authorList>
            <person name="Zhang G."/>
            <person name="Wei Q."/>
            <person name="Cai L."/>
        </authorList>
    </citation>
    <scope>NUCLEOTIDE SEQUENCE</scope>
    <source>
        <strain evidence="1">E7-10</strain>
    </source>
</reference>
<comment type="caution">
    <text evidence="1">The sequence shown here is derived from an EMBL/GenBank/DDBJ whole genome shotgun (WGS) entry which is preliminary data.</text>
</comment>
<name>A0ABT4VMK2_9HYPH</name>
<gene>
    <name evidence="1" type="ORF">OOZ53_11060</name>
</gene>
<proteinExistence type="predicted"/>
<organism evidence="1 2">
    <name type="scientific">Hoeflea poritis</name>
    <dbReference type="NCBI Taxonomy" id="2993659"/>
    <lineage>
        <taxon>Bacteria</taxon>
        <taxon>Pseudomonadati</taxon>
        <taxon>Pseudomonadota</taxon>
        <taxon>Alphaproteobacteria</taxon>
        <taxon>Hyphomicrobiales</taxon>
        <taxon>Rhizobiaceae</taxon>
        <taxon>Hoeflea</taxon>
    </lineage>
</organism>
<dbReference type="EMBL" id="JAPJZH010000006">
    <property type="protein sequence ID" value="MDA4845891.1"/>
    <property type="molecule type" value="Genomic_DNA"/>
</dbReference>
<dbReference type="RefSeq" id="WP_271089594.1">
    <property type="nucleotide sequence ID" value="NZ_JAPJZH010000006.1"/>
</dbReference>
<dbReference type="Proteomes" id="UP001148313">
    <property type="component" value="Unassembled WGS sequence"/>
</dbReference>
<accession>A0ABT4VMK2</accession>
<evidence type="ECO:0000313" key="1">
    <source>
        <dbReference type="EMBL" id="MDA4845891.1"/>
    </source>
</evidence>
<keyword evidence="2" id="KW-1185">Reference proteome</keyword>
<protein>
    <submittedName>
        <fullName evidence="1">Uncharacterized protein</fullName>
    </submittedName>
</protein>
<evidence type="ECO:0000313" key="2">
    <source>
        <dbReference type="Proteomes" id="UP001148313"/>
    </source>
</evidence>
<sequence>MSVVILNVSFGKGMISYSNLPGIAGDPLFSYQQICLSTLLCRAVLQARSFVSRGEMLKGMPAARVTSLLAWLSYSPCLRTASHNEAMAGRELSDDQHFTCDRPREAELWCHTNRQT</sequence>